<dbReference type="InterPro" id="IPR043605">
    <property type="entry name" value="DUF883_C"/>
</dbReference>
<dbReference type="RefSeq" id="WP_167614598.1">
    <property type="nucleotide sequence ID" value="NZ_SOYS01000012.1"/>
</dbReference>
<evidence type="ECO:0000256" key="8">
    <source>
        <dbReference type="SAM" id="Coils"/>
    </source>
</evidence>
<reference evidence="12 13" key="1">
    <citation type="journal article" date="2020" name="Microorganisms">
        <title>Polyphasic Characterisation of Cedecea colo sp. nov., a New Enteric Bacterium Isolated from the Koala Hindgut.</title>
        <authorList>
            <person name="Boath J.M."/>
            <person name="Dakhal S."/>
            <person name="Van T.T.H."/>
            <person name="Moore R.J."/>
            <person name="Dekiwadia C."/>
            <person name="Macreadie I.G."/>
        </authorList>
    </citation>
    <scope>NUCLEOTIDE SEQUENCE [LARGE SCALE GENOMIC DNA]</scope>
    <source>
        <strain evidence="12 13">ZA</strain>
    </source>
</reference>
<organism evidence="12 13">
    <name type="scientific">Cedecea colo</name>
    <dbReference type="NCBI Taxonomy" id="2552946"/>
    <lineage>
        <taxon>Bacteria</taxon>
        <taxon>Pseudomonadati</taxon>
        <taxon>Pseudomonadota</taxon>
        <taxon>Gammaproteobacteria</taxon>
        <taxon>Enterobacterales</taxon>
        <taxon>Enterobacteriaceae</taxon>
        <taxon>Cedecea</taxon>
    </lineage>
</organism>
<dbReference type="EMBL" id="SOYS01000012">
    <property type="protein sequence ID" value="NIY49664.1"/>
    <property type="molecule type" value="Genomic_DNA"/>
</dbReference>
<evidence type="ECO:0000256" key="1">
    <source>
        <dbReference type="ARBA" id="ARBA00004377"/>
    </source>
</evidence>
<protein>
    <submittedName>
        <fullName evidence="12">DUF883 domain-containing protein</fullName>
    </submittedName>
</protein>
<feature type="domain" description="DUF883" evidence="10">
    <location>
        <begin position="8"/>
        <end position="59"/>
    </location>
</feature>
<keyword evidence="6 9" id="KW-1133">Transmembrane helix</keyword>
<keyword evidence="3" id="KW-1003">Cell membrane</keyword>
<dbReference type="PANTHER" id="PTHR35893">
    <property type="entry name" value="INNER MEMBRANE PROTEIN-RELATED"/>
    <property type="match status" value="1"/>
</dbReference>
<evidence type="ECO:0000259" key="10">
    <source>
        <dbReference type="Pfam" id="PF05957"/>
    </source>
</evidence>
<keyword evidence="4" id="KW-0997">Cell inner membrane</keyword>
<evidence type="ECO:0000256" key="4">
    <source>
        <dbReference type="ARBA" id="ARBA00022519"/>
    </source>
</evidence>
<dbReference type="InterPro" id="IPR043604">
    <property type="entry name" value="DUF883_N"/>
</dbReference>
<comment type="caution">
    <text evidence="12">The sequence shown here is derived from an EMBL/GenBank/DDBJ whole genome shotgun (WGS) entry which is preliminary data.</text>
</comment>
<evidence type="ECO:0000313" key="13">
    <source>
        <dbReference type="Proteomes" id="UP000697927"/>
    </source>
</evidence>
<evidence type="ECO:0000256" key="9">
    <source>
        <dbReference type="SAM" id="Phobius"/>
    </source>
</evidence>
<evidence type="ECO:0000259" key="11">
    <source>
        <dbReference type="Pfam" id="PF19029"/>
    </source>
</evidence>
<feature type="coiled-coil region" evidence="8">
    <location>
        <begin position="7"/>
        <end position="49"/>
    </location>
</feature>
<dbReference type="PANTHER" id="PTHR35893:SF3">
    <property type="entry name" value="INNER MEMBRANE PROTEIN"/>
    <property type="match status" value="1"/>
</dbReference>
<evidence type="ECO:0000256" key="3">
    <source>
        <dbReference type="ARBA" id="ARBA00022475"/>
    </source>
</evidence>
<gene>
    <name evidence="12" type="ORF">E2L00_19650</name>
</gene>
<feature type="transmembrane region" description="Helical" evidence="9">
    <location>
        <begin position="81"/>
        <end position="99"/>
    </location>
</feature>
<keyword evidence="8" id="KW-0175">Coiled coil</keyword>
<dbReference type="Pfam" id="PF19029">
    <property type="entry name" value="DUF883_C"/>
    <property type="match status" value="1"/>
</dbReference>
<comment type="similarity">
    <text evidence="2">Belongs to the ElaB/YgaM/YqjD family.</text>
</comment>
<dbReference type="InterPro" id="IPR010279">
    <property type="entry name" value="YqjD/ElaB"/>
</dbReference>
<evidence type="ECO:0000256" key="5">
    <source>
        <dbReference type="ARBA" id="ARBA00022692"/>
    </source>
</evidence>
<evidence type="ECO:0000313" key="12">
    <source>
        <dbReference type="EMBL" id="NIY49664.1"/>
    </source>
</evidence>
<accession>A0ABX0VSW4</accession>
<feature type="domain" description="DUF883" evidence="11">
    <location>
        <begin position="72"/>
        <end position="101"/>
    </location>
</feature>
<dbReference type="Pfam" id="PF05957">
    <property type="entry name" value="DUF883"/>
    <property type="match status" value="1"/>
</dbReference>
<keyword evidence="13" id="KW-1185">Reference proteome</keyword>
<keyword evidence="5 9" id="KW-0812">Transmembrane</keyword>
<sequence>MSKDTTSEHLRAELKSLADTLEEVLSASTDKSKSELEKLRGKAEKALKESRYRLGETSDVIAKQTREAAAKAEDYVRENPWTGVGIGAAIGVVLGVLLTRR</sequence>
<proteinExistence type="inferred from homology"/>
<dbReference type="Proteomes" id="UP000697927">
    <property type="component" value="Unassembled WGS sequence"/>
</dbReference>
<comment type="subcellular location">
    <subcellularLocation>
        <location evidence="1">Cell inner membrane</location>
        <topology evidence="1">Single-pass membrane protein</topology>
    </subcellularLocation>
</comment>
<evidence type="ECO:0000256" key="6">
    <source>
        <dbReference type="ARBA" id="ARBA00022989"/>
    </source>
</evidence>
<keyword evidence="7 9" id="KW-0472">Membrane</keyword>
<evidence type="ECO:0000256" key="7">
    <source>
        <dbReference type="ARBA" id="ARBA00023136"/>
    </source>
</evidence>
<evidence type="ECO:0000256" key="2">
    <source>
        <dbReference type="ARBA" id="ARBA00010423"/>
    </source>
</evidence>
<name>A0ABX0VSW4_9ENTR</name>